<reference evidence="1" key="2">
    <citation type="submission" date="2006-06" db="EMBL/GenBank/DDBJ databases">
        <authorList>
            <person name="Oliveira J.V.C."/>
            <person name="Wolff J.L.C."/>
            <person name="Garcia-Maruniak A."/>
            <person name="Ribeiro B.M."/>
            <person name="Castro M.E.B."/>
            <person name="Souza M.L."/>
            <person name="Moscardi F."/>
            <person name="Maruniak J.E."/>
            <person name="Zanotto P.M.A."/>
        </authorList>
    </citation>
    <scope>NUCLEOTIDE SEQUENCE</scope>
    <source>
        <strain evidence="1">AgMNPV-2D</strain>
    </source>
</reference>
<reference evidence="1" key="4">
    <citation type="submission" date="2015-05" db="EMBL/GenBank/DDBJ databases">
        <title>The genome evolution of wild-type isolates of Anticarsia gemmatalis multiple nucleopolyhedrovirus.</title>
        <authorList>
            <person name="Brito A.F."/>
            <person name="Braconi C.T."/>
            <person name="Weidmann M."/>
            <person name="Dilcher M."/>
            <person name="Alves J.M.P."/>
            <person name="Gruber A."/>
            <person name="Zanotto P.M.A."/>
        </authorList>
    </citation>
    <scope>NUCLEOTIDE SEQUENCE</scope>
    <source>
        <strain evidence="1">AgMNPV-2D</strain>
    </source>
</reference>
<evidence type="ECO:0000313" key="6">
    <source>
        <dbReference type="EMBL" id="ALR70947.1"/>
    </source>
</evidence>
<evidence type="ECO:0000313" key="5">
    <source>
        <dbReference type="EMBL" id="ALR70632.1"/>
    </source>
</evidence>
<dbReference type="EMBL" id="KR815466">
    <property type="protein sequence ID" value="ALR71576.1"/>
    <property type="molecule type" value="Genomic_DNA"/>
</dbReference>
<dbReference type="EMBL" id="KR815464">
    <property type="protein sequence ID" value="ALR71262.1"/>
    <property type="molecule type" value="Genomic_DNA"/>
</dbReference>
<organism evidence="2">
    <name type="scientific">Anticarsia gemmatalis multiple nucleopolyhedrovirus</name>
    <dbReference type="NCBI Taxonomy" id="268591"/>
    <lineage>
        <taxon>Viruses</taxon>
        <taxon>Viruses incertae sedis</taxon>
        <taxon>Naldaviricetes</taxon>
        <taxon>Lefavirales</taxon>
        <taxon>Baculoviridae</taxon>
        <taxon>Alphabaculovirus</taxon>
        <taxon>Alphabaculovirus angemmatalis</taxon>
    </lineage>
</organism>
<gene>
    <name evidence="2" type="ORF">AGNV_040</name>
</gene>
<evidence type="ECO:0000313" key="15">
    <source>
        <dbReference type="EMBL" id="AXE72073.1"/>
    </source>
</evidence>
<dbReference type="EMBL" id="KR815462">
    <property type="protein sequence ID" value="ALR70947.1"/>
    <property type="molecule type" value="Genomic_DNA"/>
</dbReference>
<dbReference type="RefSeq" id="YP_009316057.1">
    <property type="nucleotide sequence ID" value="NC_031761.1"/>
</dbReference>
<dbReference type="KEGG" id="vg:30144296"/>
<accession>A0A0S3IV65</accession>
<reference evidence="15" key="5">
    <citation type="submission" date="2018-01" db="EMBL/GenBank/DDBJ databases">
        <title>Biological and molecular characterization of two Anticarsia gemmatalis Multiple Nucleopolyhedrovirus clones exhibiting contrasting virulence variants.</title>
        <authorList>
            <person name="Ferreira B.C."/>
            <person name="Silva A.M.R."/>
            <person name="Melo F.L."/>
            <person name="Sanches M.M."/>
            <person name="Moscardi F."/>
            <person name="Ribeiro B.M."/>
            <person name="Sousa M.L."/>
        </authorList>
    </citation>
    <scope>NUCLEOTIDE SEQUENCE</scope>
    <source>
        <strain evidence="15">Ag-01</strain>
    </source>
</reference>
<evidence type="ECO:0000313" key="8">
    <source>
        <dbReference type="EMBL" id="ALR71262.1"/>
    </source>
</evidence>
<evidence type="ECO:0000313" key="4">
    <source>
        <dbReference type="EMBL" id="ALR70475.1"/>
    </source>
</evidence>
<evidence type="ECO:0000313" key="1">
    <source>
        <dbReference type="EMBL" id="ABI13902.1"/>
    </source>
</evidence>
<accession>Q06KE9</accession>
<reference evidence="2 17" key="3">
    <citation type="journal article" date="2015" name="Genome Biol. Evol.">
        <title>The Pangenome of the Anticarsia gemmatalis Multiple Nucleopolyhedrovirus (AgMNPV).</title>
        <authorList>
            <person name="Brito A.F."/>
            <person name="Braconi C.T."/>
            <person name="Weidmann M."/>
            <person name="Dilcher M."/>
            <person name="Alves J.M."/>
            <person name="Gruber A."/>
            <person name="Zanotto P.M."/>
        </authorList>
    </citation>
    <scope>NUCLEOTIDE SEQUENCE</scope>
    <source>
        <strain evidence="2">AgMNPV-26</strain>
        <strain evidence="3">AgMNPV-28</strain>
        <strain evidence="4">AgMNPV-30</strain>
        <strain evidence="5">AgMNPV-31</strain>
        <strain evidence="6">AgMNPV-33</strain>
        <strain evidence="7">AgMNPV-34</strain>
        <strain evidence="8">AgMNPV-35</strain>
        <strain evidence="9">AgMNPV-36</strain>
        <strain evidence="10">AgMNPV-37</strain>
        <strain evidence="11">AgMNPV-38</strain>
        <strain evidence="12">AgMNPV-40</strain>
        <strain evidence="13">AgMNPV-42</strain>
        <strain evidence="14">AgMNPV-43</strain>
    </source>
</reference>
<protein>
    <submittedName>
        <fullName evidence="2">Uncharacterized protein</fullName>
    </submittedName>
</protein>
<sequence>MPRSRNCNSAARICTIITSKLNCKRAIRCWIEKLYANDMFVDKPVESMLRDMLYDDHTGQLHFVDFENYNKTFDYQRNNNAIILQEFKNLFKFV</sequence>
<dbReference type="EMBL" id="KR815463">
    <property type="protein sequence ID" value="ALR71104.1"/>
    <property type="molecule type" value="Genomic_DNA"/>
</dbReference>
<dbReference type="EMBL" id="KR815469">
    <property type="protein sequence ID" value="ALR72046.1"/>
    <property type="molecule type" value="Genomic_DNA"/>
</dbReference>
<evidence type="ECO:0000313" key="17">
    <source>
        <dbReference type="Proteomes" id="UP000201478"/>
    </source>
</evidence>
<dbReference type="EMBL" id="KR815465">
    <property type="protein sequence ID" value="ALR71420.1"/>
    <property type="molecule type" value="Genomic_DNA"/>
</dbReference>
<evidence type="ECO:0000313" key="12">
    <source>
        <dbReference type="EMBL" id="ALR72046.1"/>
    </source>
</evidence>
<keyword evidence="16" id="KW-1185">Reference proteome</keyword>
<dbReference type="GeneID" id="30144296"/>
<evidence type="ECO:0000313" key="16">
    <source>
        <dbReference type="Proteomes" id="UP000201348"/>
    </source>
</evidence>
<dbReference type="EMBL" id="KR815471">
    <property type="protein sequence ID" value="ALR72361.1"/>
    <property type="molecule type" value="Genomic_DNA"/>
</dbReference>
<reference evidence="1 16" key="1">
    <citation type="journal article" date="2006" name="J. Gen. Virol.">
        <title>Genome of the most widely used viral biopesticide: Anticarsia gemmatalis multiple nucleopolyhedrovirus.</title>
        <authorList>
            <person name="Oliveira J.V."/>
            <person name="Wolff J.L."/>
            <person name="Garcia-Maruniak A."/>
            <person name="Ribeiro B.M."/>
            <person name="de Castro M.E."/>
            <person name="de Souza M.L."/>
            <person name="Moscardi F."/>
            <person name="Maruniak J.E."/>
            <person name="Zanotto P.M."/>
        </authorList>
    </citation>
    <scope>NUCLEOTIDE SEQUENCE [LARGE SCALE GENOMIC DNA]</scope>
    <source>
        <strain evidence="1">AgMNPV-2D</strain>
    </source>
</reference>
<dbReference type="EMBL" id="DQ813662">
    <property type="protein sequence ID" value="ABI13902.1"/>
    <property type="molecule type" value="Genomic_DNA"/>
</dbReference>
<proteinExistence type="predicted"/>
<dbReference type="EMBL" id="KR815457">
    <property type="protein sequence ID" value="ALR70162.1"/>
    <property type="molecule type" value="Genomic_DNA"/>
</dbReference>
<evidence type="ECO:0000313" key="2">
    <source>
        <dbReference type="EMBL" id="ALR69847.1"/>
    </source>
</evidence>
<dbReference type="Proteomes" id="UP000201478">
    <property type="component" value="Segment"/>
</dbReference>
<dbReference type="EMBL" id="KR815467">
    <property type="protein sequence ID" value="ALR71732.1"/>
    <property type="molecule type" value="Genomic_DNA"/>
</dbReference>
<evidence type="ECO:0000313" key="7">
    <source>
        <dbReference type="EMBL" id="ALR71104.1"/>
    </source>
</evidence>
<evidence type="ECO:0000313" key="14">
    <source>
        <dbReference type="EMBL" id="ALR72361.1"/>
    </source>
</evidence>
<evidence type="ECO:0000313" key="3">
    <source>
        <dbReference type="EMBL" id="ALR70162.1"/>
    </source>
</evidence>
<name>A0A0S3IV65_9ABAC</name>
<dbReference type="EMBL" id="KR815455">
    <property type="protein sequence ID" value="ALR69847.1"/>
    <property type="molecule type" value="Genomic_DNA"/>
</dbReference>
<dbReference type="EMBL" id="KR815470">
    <property type="protein sequence ID" value="ALR72205.1"/>
    <property type="molecule type" value="Genomic_DNA"/>
</dbReference>
<dbReference type="Proteomes" id="UP000201348">
    <property type="component" value="Segment"/>
</dbReference>
<dbReference type="EMBL" id="MG746625">
    <property type="protein sequence ID" value="AXE72073.1"/>
    <property type="molecule type" value="Genomic_DNA"/>
</dbReference>
<dbReference type="EMBL" id="KR815460">
    <property type="protein sequence ID" value="ALR70632.1"/>
    <property type="molecule type" value="Genomic_DNA"/>
</dbReference>
<evidence type="ECO:0000313" key="9">
    <source>
        <dbReference type="EMBL" id="ALR71420.1"/>
    </source>
</evidence>
<evidence type="ECO:0000313" key="10">
    <source>
        <dbReference type="EMBL" id="ALR71576.1"/>
    </source>
</evidence>
<dbReference type="EMBL" id="KR815459">
    <property type="protein sequence ID" value="ALR70475.1"/>
    <property type="molecule type" value="Genomic_DNA"/>
</dbReference>
<evidence type="ECO:0000313" key="11">
    <source>
        <dbReference type="EMBL" id="ALR71732.1"/>
    </source>
</evidence>
<evidence type="ECO:0000313" key="13">
    <source>
        <dbReference type="EMBL" id="ALR72205.1"/>
    </source>
</evidence>